<feature type="domain" description="Iron hydrogenase small subunit" evidence="2">
    <location>
        <begin position="410"/>
        <end position="466"/>
    </location>
</feature>
<keyword evidence="5" id="KW-1185">Reference proteome</keyword>
<dbReference type="Gene3D" id="3.40.950.10">
    <property type="entry name" value="Fe-only Hydrogenase (Larger Subunit), Chain L, domain 3"/>
    <property type="match status" value="1"/>
</dbReference>
<dbReference type="PANTHER" id="PTHR11615">
    <property type="entry name" value="NITRATE, FORMATE, IRON DEHYDROGENASE"/>
    <property type="match status" value="1"/>
</dbReference>
<comment type="similarity">
    <text evidence="1">Belongs to the NARF family.</text>
</comment>
<dbReference type="AlphaFoldDB" id="R7TEU0"/>
<gene>
    <name evidence="3" type="ORF">CAPTEDRAFT_150962</name>
</gene>
<reference evidence="5" key="1">
    <citation type="submission" date="2012-12" db="EMBL/GenBank/DDBJ databases">
        <authorList>
            <person name="Hellsten U."/>
            <person name="Grimwood J."/>
            <person name="Chapman J.A."/>
            <person name="Shapiro H."/>
            <person name="Aerts A."/>
            <person name="Otillar R.P."/>
            <person name="Terry A.Y."/>
            <person name="Boore J.L."/>
            <person name="Simakov O."/>
            <person name="Marletaz F."/>
            <person name="Cho S.-J."/>
            <person name="Edsinger-Gonzales E."/>
            <person name="Havlak P."/>
            <person name="Kuo D.-H."/>
            <person name="Larsson T."/>
            <person name="Lv J."/>
            <person name="Arendt D."/>
            <person name="Savage R."/>
            <person name="Osoegawa K."/>
            <person name="de Jong P."/>
            <person name="Lindberg D.R."/>
            <person name="Seaver E.C."/>
            <person name="Weisblat D.A."/>
            <person name="Putnam N.H."/>
            <person name="Grigoriev I.V."/>
            <person name="Rokhsar D.S."/>
        </authorList>
    </citation>
    <scope>NUCLEOTIDE SEQUENCE</scope>
    <source>
        <strain evidence="5">I ESC-2004</strain>
    </source>
</reference>
<evidence type="ECO:0000313" key="4">
    <source>
        <dbReference type="EnsemblMetazoa" id="CapteP150962"/>
    </source>
</evidence>
<dbReference type="HOGENOM" id="CLU_018240_0_0_1"/>
<reference evidence="4" key="3">
    <citation type="submission" date="2015-06" db="UniProtKB">
        <authorList>
            <consortium name="EnsemblMetazoa"/>
        </authorList>
    </citation>
    <scope>IDENTIFICATION</scope>
</reference>
<dbReference type="EMBL" id="AMQN01013562">
    <property type="status" value="NOT_ANNOTATED_CDS"/>
    <property type="molecule type" value="Genomic_DNA"/>
</dbReference>
<reference evidence="3 5" key="2">
    <citation type="journal article" date="2013" name="Nature">
        <title>Insights into bilaterian evolution from three spiralian genomes.</title>
        <authorList>
            <person name="Simakov O."/>
            <person name="Marletaz F."/>
            <person name="Cho S.J."/>
            <person name="Edsinger-Gonzales E."/>
            <person name="Havlak P."/>
            <person name="Hellsten U."/>
            <person name="Kuo D.H."/>
            <person name="Larsson T."/>
            <person name="Lv J."/>
            <person name="Arendt D."/>
            <person name="Savage R."/>
            <person name="Osoegawa K."/>
            <person name="de Jong P."/>
            <person name="Grimwood J."/>
            <person name="Chapman J.A."/>
            <person name="Shapiro H."/>
            <person name="Aerts A."/>
            <person name="Otillar R.P."/>
            <person name="Terry A.Y."/>
            <person name="Boore J.L."/>
            <person name="Grigoriev I.V."/>
            <person name="Lindberg D.R."/>
            <person name="Seaver E.C."/>
            <person name="Weisblat D.A."/>
            <person name="Putnam N.H."/>
            <person name="Rokhsar D.S."/>
        </authorList>
    </citation>
    <scope>NUCLEOTIDE SEQUENCE</scope>
    <source>
        <strain evidence="3 5">I ESC-2004</strain>
    </source>
</reference>
<dbReference type="Pfam" id="PF02906">
    <property type="entry name" value="Fe_hyd_lg_C"/>
    <property type="match status" value="1"/>
</dbReference>
<dbReference type="Gene3D" id="3.40.50.1780">
    <property type="match status" value="1"/>
</dbReference>
<dbReference type="SUPFAM" id="SSF53920">
    <property type="entry name" value="Fe-only hydrogenase"/>
    <property type="match status" value="1"/>
</dbReference>
<dbReference type="OMA" id="GYLHHVL"/>
<dbReference type="InterPro" id="IPR004108">
    <property type="entry name" value="Fe_hydrogenase_lsu_C"/>
</dbReference>
<dbReference type="InterPro" id="IPR050340">
    <property type="entry name" value="Cytosolic_Fe-S_CAF"/>
</dbReference>
<dbReference type="Pfam" id="PF02256">
    <property type="entry name" value="Fe_hyd_SSU"/>
    <property type="match status" value="1"/>
</dbReference>
<evidence type="ECO:0000313" key="5">
    <source>
        <dbReference type="Proteomes" id="UP000014760"/>
    </source>
</evidence>
<organism evidence="3">
    <name type="scientific">Capitella teleta</name>
    <name type="common">Polychaete worm</name>
    <dbReference type="NCBI Taxonomy" id="283909"/>
    <lineage>
        <taxon>Eukaryota</taxon>
        <taxon>Metazoa</taxon>
        <taxon>Spiralia</taxon>
        <taxon>Lophotrochozoa</taxon>
        <taxon>Annelida</taxon>
        <taxon>Polychaeta</taxon>
        <taxon>Sedentaria</taxon>
        <taxon>Scolecida</taxon>
        <taxon>Capitellidae</taxon>
        <taxon>Capitella</taxon>
    </lineage>
</organism>
<evidence type="ECO:0000256" key="1">
    <source>
        <dbReference type="ARBA" id="ARBA00006596"/>
    </source>
</evidence>
<dbReference type="Proteomes" id="UP000014760">
    <property type="component" value="Unassembled WGS sequence"/>
</dbReference>
<name>R7TEU0_CAPTE</name>
<dbReference type="FunCoup" id="R7TEU0">
    <property type="interactions" value="469"/>
</dbReference>
<evidence type="ECO:0000313" key="3">
    <source>
        <dbReference type="EMBL" id="ELT92002.1"/>
    </source>
</evidence>
<evidence type="ECO:0000259" key="2">
    <source>
        <dbReference type="SMART" id="SM00902"/>
    </source>
</evidence>
<dbReference type="SMART" id="SM00902">
    <property type="entry name" value="Fe_hyd_SSU"/>
    <property type="match status" value="1"/>
</dbReference>
<accession>R7TEU0</accession>
<protein>
    <recommendedName>
        <fullName evidence="2">Iron hydrogenase small subunit domain-containing protein</fullName>
    </recommendedName>
</protein>
<dbReference type="STRING" id="283909.R7TEU0"/>
<proteinExistence type="inferred from homology"/>
<dbReference type="EnsemblMetazoa" id="CapteT150962">
    <property type="protein sequence ID" value="CapteP150962"/>
    <property type="gene ID" value="CapteG150962"/>
</dbReference>
<dbReference type="InterPro" id="IPR003149">
    <property type="entry name" value="Fe_hydrogenase_ssu"/>
</dbReference>
<dbReference type="InterPro" id="IPR009016">
    <property type="entry name" value="Fe_hydrogenase"/>
</dbReference>
<sequence length="476" mass="52932">MASRFSGALQLTDLDDFITPSQECIKPVKVEKKSGLGAKIKIENDGSYMEVDEGGYEVKLQKAQISLTDCLACSGCVTSAESVLISEQSQEELYKVLSQNAAIEDASARKMIVVSLSHQSITSLAAKFSLSANEAAVRLSTFFKQIGSDRVYDISIARDISLIESCREFVKRHSNQATKGSLPMLASACPGWVCYAEKTHGSYILPHIASTKSPQQIMGSLVKDFVSSSFGLSADRIYHITVMPCFDKKLEASRTDFYDEICSTKDVDCVISTGEVEQMLLKENVALNDLDSTSLDSIFGNSDEGVLASHQGGGSGGYLEHVMRYAAKELHGIEVDELKYKVMRNQDFQEVMVEKDSKVVLKFAIAYGFRNIQNIVQKIKRGKLPYQYVEIMACPSGCLNGGGQIRPEDNETPKDLLSRLNEIYRNMPTRMPFHQNEVEDLYDNWLGGVDSEKANRLLHTKYHEVEKINTALNIKW</sequence>
<dbReference type="OrthoDB" id="10253113at2759"/>
<dbReference type="EMBL" id="KB310300">
    <property type="protein sequence ID" value="ELT92002.1"/>
    <property type="molecule type" value="Genomic_DNA"/>
</dbReference>